<evidence type="ECO:0000256" key="1">
    <source>
        <dbReference type="SAM" id="MobiDB-lite"/>
    </source>
</evidence>
<organism evidence="3 4">
    <name type="scientific">Anopheles farauti</name>
    <dbReference type="NCBI Taxonomy" id="69004"/>
    <lineage>
        <taxon>Eukaryota</taxon>
        <taxon>Metazoa</taxon>
        <taxon>Ecdysozoa</taxon>
        <taxon>Arthropoda</taxon>
        <taxon>Hexapoda</taxon>
        <taxon>Insecta</taxon>
        <taxon>Pterygota</taxon>
        <taxon>Neoptera</taxon>
        <taxon>Endopterygota</taxon>
        <taxon>Diptera</taxon>
        <taxon>Nematocera</taxon>
        <taxon>Culicoidea</taxon>
        <taxon>Culicidae</taxon>
        <taxon>Anophelinae</taxon>
        <taxon>Anopheles</taxon>
    </lineage>
</organism>
<name>A0A182QN09_9DIPT</name>
<accession>A0A182QN09</accession>
<evidence type="ECO:0000313" key="4">
    <source>
        <dbReference type="Proteomes" id="UP000075886"/>
    </source>
</evidence>
<evidence type="ECO:0000313" key="3">
    <source>
        <dbReference type="EnsemblMetazoa" id="AFAF013465-PA"/>
    </source>
</evidence>
<dbReference type="PROSITE" id="PS51257">
    <property type="entry name" value="PROKAR_LIPOPROTEIN"/>
    <property type="match status" value="1"/>
</dbReference>
<feature type="signal peptide" evidence="2">
    <location>
        <begin position="1"/>
        <end position="26"/>
    </location>
</feature>
<proteinExistence type="predicted"/>
<evidence type="ECO:0000256" key="2">
    <source>
        <dbReference type="SAM" id="SignalP"/>
    </source>
</evidence>
<dbReference type="Proteomes" id="UP000075886">
    <property type="component" value="Unassembled WGS sequence"/>
</dbReference>
<dbReference type="VEuPathDB" id="VectorBase:AFAF013465"/>
<dbReference type="EnsemblMetazoa" id="AFAF013465-RA">
    <property type="protein sequence ID" value="AFAF013465-PA"/>
    <property type="gene ID" value="AFAF013465"/>
</dbReference>
<keyword evidence="4" id="KW-1185">Reference proteome</keyword>
<dbReference type="AlphaFoldDB" id="A0A182QN09"/>
<feature type="chain" id="PRO_5008133123" description="Secreted protein" evidence="2">
    <location>
        <begin position="27"/>
        <end position="181"/>
    </location>
</feature>
<protein>
    <recommendedName>
        <fullName evidence="5">Secreted protein</fullName>
    </recommendedName>
</protein>
<sequence>MIRSYFLLAVLASGCFHLLLLQPAAADHQRASAIGKASHRGAAHSREDASGRVRAQLAGGFIDDAPAHRSVTTAQRDRQAAGSGRKAPVRGTSDPVHTYIKTDKNANFKWGVRHFVGKNPPARYGGPLPRPAKRFLPAPGPLPIYGSKRVRERVQGNAGQCVNGCRRFWPAIRPTVDRKPV</sequence>
<reference evidence="3" key="2">
    <citation type="submission" date="2020-05" db="UniProtKB">
        <authorList>
            <consortium name="EnsemblMetazoa"/>
        </authorList>
    </citation>
    <scope>IDENTIFICATION</scope>
    <source>
        <strain evidence="3">FAR1</strain>
    </source>
</reference>
<dbReference type="EMBL" id="AXCN02000346">
    <property type="status" value="NOT_ANNOTATED_CDS"/>
    <property type="molecule type" value="Genomic_DNA"/>
</dbReference>
<keyword evidence="2" id="KW-0732">Signal</keyword>
<feature type="region of interest" description="Disordered" evidence="1">
    <location>
        <begin position="64"/>
        <end position="97"/>
    </location>
</feature>
<reference evidence="4" key="1">
    <citation type="submission" date="2014-01" db="EMBL/GenBank/DDBJ databases">
        <title>The Genome Sequence of Anopheles farauti FAR1 (V2).</title>
        <authorList>
            <consortium name="The Broad Institute Genomics Platform"/>
            <person name="Neafsey D.E."/>
            <person name="Besansky N."/>
            <person name="Howell P."/>
            <person name="Walton C."/>
            <person name="Young S.K."/>
            <person name="Zeng Q."/>
            <person name="Gargeya S."/>
            <person name="Fitzgerald M."/>
            <person name="Haas B."/>
            <person name="Abouelleil A."/>
            <person name="Allen A.W."/>
            <person name="Alvarado L."/>
            <person name="Arachchi H.M."/>
            <person name="Berlin A.M."/>
            <person name="Chapman S.B."/>
            <person name="Gainer-Dewar J."/>
            <person name="Goldberg J."/>
            <person name="Griggs A."/>
            <person name="Gujja S."/>
            <person name="Hansen M."/>
            <person name="Howarth C."/>
            <person name="Imamovic A."/>
            <person name="Ireland A."/>
            <person name="Larimer J."/>
            <person name="McCowan C."/>
            <person name="Murphy C."/>
            <person name="Pearson M."/>
            <person name="Poon T.W."/>
            <person name="Priest M."/>
            <person name="Roberts A."/>
            <person name="Saif S."/>
            <person name="Shea T."/>
            <person name="Sisk P."/>
            <person name="Sykes S."/>
            <person name="Wortman J."/>
            <person name="Nusbaum C."/>
            <person name="Birren B."/>
        </authorList>
    </citation>
    <scope>NUCLEOTIDE SEQUENCE [LARGE SCALE GENOMIC DNA]</scope>
    <source>
        <strain evidence="4">FAR1</strain>
    </source>
</reference>
<evidence type="ECO:0008006" key="5">
    <source>
        <dbReference type="Google" id="ProtNLM"/>
    </source>
</evidence>